<dbReference type="NCBIfam" id="NF038123">
    <property type="entry name" value="NF038123_dom"/>
    <property type="match status" value="1"/>
</dbReference>
<keyword evidence="1" id="KW-0732">Signal</keyword>
<dbReference type="InterPro" id="IPR013424">
    <property type="entry name" value="Ice-binding_C"/>
</dbReference>
<sequence precursor="true">MIPRFVSTKLFSFSRLAFTCMLLMRIVSPAVAEIVQLRVTAENLAPTNSVSFAPLRIGFHNGTFDSFDSGSPAFLLGFPSIADAPIVTVAEGGSGSNWFPAFAAADPNATLGSIAPGGPFLPGASSSETFTIDTDVNPYFTFASMVVPSNDFFIGNDSPTAYQLFDGNGNLQINTINQAARQIWDAGSELDIAENAAFLQIGNNDQRVDQNGTVDFSFETLGTVFNGLTTAPGYVFDSQLSADTPVFRISFEVVPEPASLLLLGGVGLLGMIATGRCR</sequence>
<evidence type="ECO:0000259" key="2">
    <source>
        <dbReference type="Pfam" id="PF07589"/>
    </source>
</evidence>
<dbReference type="KEGG" id="bgok:Pr1d_03910"/>
<evidence type="ECO:0000313" key="4">
    <source>
        <dbReference type="Proteomes" id="UP000323917"/>
    </source>
</evidence>
<dbReference type="AlphaFoldDB" id="A0A5B9Q614"/>
<feature type="chain" id="PRO_5023018071" description="Ice-binding protein C-terminal domain-containing protein" evidence="1">
    <location>
        <begin position="33"/>
        <end position="278"/>
    </location>
</feature>
<protein>
    <recommendedName>
        <fullName evidence="2">Ice-binding protein C-terminal domain-containing protein</fullName>
    </recommendedName>
</protein>
<reference evidence="3 4" key="1">
    <citation type="submission" date="2019-08" db="EMBL/GenBank/DDBJ databases">
        <title>Deep-cultivation of Planctomycetes and their phenomic and genomic characterization uncovers novel biology.</title>
        <authorList>
            <person name="Wiegand S."/>
            <person name="Jogler M."/>
            <person name="Boedeker C."/>
            <person name="Pinto D."/>
            <person name="Vollmers J."/>
            <person name="Rivas-Marin E."/>
            <person name="Kohn T."/>
            <person name="Peeters S.H."/>
            <person name="Heuer A."/>
            <person name="Rast P."/>
            <person name="Oberbeckmann S."/>
            <person name="Bunk B."/>
            <person name="Jeske O."/>
            <person name="Meyerdierks A."/>
            <person name="Storesund J.E."/>
            <person name="Kallscheuer N."/>
            <person name="Luecker S."/>
            <person name="Lage O.M."/>
            <person name="Pohl T."/>
            <person name="Merkel B.J."/>
            <person name="Hornburger P."/>
            <person name="Mueller R.-W."/>
            <person name="Bruemmer F."/>
            <person name="Labrenz M."/>
            <person name="Spormann A.M."/>
            <person name="Op den Camp H."/>
            <person name="Overmann J."/>
            <person name="Amann R."/>
            <person name="Jetten M.S.M."/>
            <person name="Mascher T."/>
            <person name="Medema M.H."/>
            <person name="Devos D.P."/>
            <person name="Kaster A.-K."/>
            <person name="Ovreas L."/>
            <person name="Rohde M."/>
            <person name="Galperin M.Y."/>
            <person name="Jogler C."/>
        </authorList>
    </citation>
    <scope>NUCLEOTIDE SEQUENCE [LARGE SCALE GENOMIC DNA]</scope>
    <source>
        <strain evidence="3 4">Pr1d</strain>
    </source>
</reference>
<evidence type="ECO:0000313" key="3">
    <source>
        <dbReference type="EMBL" id="QEG33130.1"/>
    </source>
</evidence>
<name>A0A5B9Q614_9BACT</name>
<dbReference type="Pfam" id="PF07589">
    <property type="entry name" value="PEP-CTERM"/>
    <property type="match status" value="1"/>
</dbReference>
<feature type="signal peptide" evidence="1">
    <location>
        <begin position="1"/>
        <end position="32"/>
    </location>
</feature>
<organism evidence="3 4">
    <name type="scientific">Bythopirellula goksoeyrii</name>
    <dbReference type="NCBI Taxonomy" id="1400387"/>
    <lineage>
        <taxon>Bacteria</taxon>
        <taxon>Pseudomonadati</taxon>
        <taxon>Planctomycetota</taxon>
        <taxon>Planctomycetia</taxon>
        <taxon>Pirellulales</taxon>
        <taxon>Lacipirellulaceae</taxon>
        <taxon>Bythopirellula</taxon>
    </lineage>
</organism>
<accession>A0A5B9Q614</accession>
<keyword evidence="4" id="KW-1185">Reference proteome</keyword>
<dbReference type="EMBL" id="CP042913">
    <property type="protein sequence ID" value="QEG33130.1"/>
    <property type="molecule type" value="Genomic_DNA"/>
</dbReference>
<gene>
    <name evidence="3" type="ORF">Pr1d_03910</name>
</gene>
<dbReference type="Proteomes" id="UP000323917">
    <property type="component" value="Chromosome"/>
</dbReference>
<proteinExistence type="predicted"/>
<evidence type="ECO:0000256" key="1">
    <source>
        <dbReference type="SAM" id="SignalP"/>
    </source>
</evidence>
<dbReference type="InterPro" id="IPR009465">
    <property type="entry name" value="Spondin_N"/>
</dbReference>
<dbReference type="InterPro" id="IPR038678">
    <property type="entry name" value="Spondin_N_sf"/>
</dbReference>
<feature type="domain" description="Ice-binding protein C-terminal" evidence="2">
    <location>
        <begin position="254"/>
        <end position="273"/>
    </location>
</feature>
<dbReference type="Gene3D" id="2.60.40.2130">
    <property type="entry name" value="F-spondin domain"/>
    <property type="match status" value="1"/>
</dbReference>
<dbReference type="NCBIfam" id="TIGR02595">
    <property type="entry name" value="PEP_CTERM"/>
    <property type="match status" value="1"/>
</dbReference>